<dbReference type="InterPro" id="IPR011009">
    <property type="entry name" value="Kinase-like_dom_sf"/>
</dbReference>
<evidence type="ECO:0000259" key="1">
    <source>
        <dbReference type="Pfam" id="PF01636"/>
    </source>
</evidence>
<evidence type="ECO:0000313" key="3">
    <source>
        <dbReference type="Proteomes" id="UP000526734"/>
    </source>
</evidence>
<dbReference type="Gene3D" id="3.90.1200.10">
    <property type="match status" value="1"/>
</dbReference>
<dbReference type="InterPro" id="IPR041726">
    <property type="entry name" value="ACAD10_11_N"/>
</dbReference>
<organism evidence="2 3">
    <name type="scientific">Amycolatopsis dendrobii</name>
    <dbReference type="NCBI Taxonomy" id="2760662"/>
    <lineage>
        <taxon>Bacteria</taxon>
        <taxon>Bacillati</taxon>
        <taxon>Actinomycetota</taxon>
        <taxon>Actinomycetes</taxon>
        <taxon>Pseudonocardiales</taxon>
        <taxon>Pseudonocardiaceae</taxon>
        <taxon>Amycolatopsis</taxon>
    </lineage>
</organism>
<keyword evidence="2" id="KW-0808">Transferase</keyword>
<protein>
    <submittedName>
        <fullName evidence="2">Phosphotransferase family protein</fullName>
    </submittedName>
</protein>
<dbReference type="InterPro" id="IPR052898">
    <property type="entry name" value="ACAD10-like"/>
</dbReference>
<comment type="caution">
    <text evidence="2">The sequence shown here is derived from an EMBL/GenBank/DDBJ whole genome shotgun (WGS) entry which is preliminary data.</text>
</comment>
<feature type="domain" description="Aminoglycoside phosphotransferase" evidence="1">
    <location>
        <begin position="31"/>
        <end position="247"/>
    </location>
</feature>
<dbReference type="Gene3D" id="3.30.200.20">
    <property type="entry name" value="Phosphorylase Kinase, domain 1"/>
    <property type="match status" value="1"/>
</dbReference>
<gene>
    <name evidence="2" type="ORF">H4281_15025</name>
</gene>
<dbReference type="PANTHER" id="PTHR47829">
    <property type="entry name" value="HYDROLASE, PUTATIVE (AFU_ORTHOLOGUE AFUA_1G12880)-RELATED"/>
    <property type="match status" value="1"/>
</dbReference>
<dbReference type="Pfam" id="PF01636">
    <property type="entry name" value="APH"/>
    <property type="match status" value="1"/>
</dbReference>
<dbReference type="InterPro" id="IPR002575">
    <property type="entry name" value="Aminoglycoside_PTrfase"/>
</dbReference>
<dbReference type="RefSeq" id="WP_182891493.1">
    <property type="nucleotide sequence ID" value="NZ_JACGZW010000004.1"/>
</dbReference>
<dbReference type="AlphaFoldDB" id="A0A7W3ZB68"/>
<dbReference type="SUPFAM" id="SSF56112">
    <property type="entry name" value="Protein kinase-like (PK-like)"/>
    <property type="match status" value="1"/>
</dbReference>
<dbReference type="GO" id="GO:0016740">
    <property type="term" value="F:transferase activity"/>
    <property type="evidence" value="ECO:0007669"/>
    <property type="project" value="UniProtKB-KW"/>
</dbReference>
<sequence length="339" mass="36698">MRTATDALDTGRLIQWLAGPAPDFDPSTASVSLISGGRSNLTFEVTDGKCALVVRRPPLGHVHAAAHDMRREFRAMVALAKTGVPVPEVIGYCDDRSVLGAPFLVMRKSPGRIYRTDDDLGELDRVQGTLIAHALVDTLANLHSAPWASIGLADFGRSSGYLDRQLRRWAAQLAGARERPLPGIDRLADLLAEHRPAPRPSVLVHGDYRLDNVLIGTGGEITAVLDWEMSTIGDPLADVGTFCMYWDGFADLGLSVPCSPGVRHGWPAREELARRYTARSGNSLSDLGWYVAFGYYRIAVILEGVHARHRRGLTAGSGFDGVGDAVPQIVARGLEAWAE</sequence>
<dbReference type="PANTHER" id="PTHR47829:SF1">
    <property type="entry name" value="HAD FAMILY PHOSPHATASE"/>
    <property type="match status" value="1"/>
</dbReference>
<accession>A0A7W3ZB68</accession>
<dbReference type="Proteomes" id="UP000526734">
    <property type="component" value="Unassembled WGS sequence"/>
</dbReference>
<keyword evidence="3" id="KW-1185">Reference proteome</keyword>
<reference evidence="2 3" key="1">
    <citation type="submission" date="2020-08" db="EMBL/GenBank/DDBJ databases">
        <title>Amycolatopsis sp. nov. DR6-1 isolated from Dendrobium heterocarpum.</title>
        <authorList>
            <person name="Tedsree N."/>
            <person name="Kuncharoen N."/>
            <person name="Likhitwitayawuid K."/>
            <person name="Tanasupawat S."/>
        </authorList>
    </citation>
    <scope>NUCLEOTIDE SEQUENCE [LARGE SCALE GENOMIC DNA]</scope>
    <source>
        <strain evidence="2 3">DR6-1</strain>
    </source>
</reference>
<proteinExistence type="predicted"/>
<dbReference type="CDD" id="cd05154">
    <property type="entry name" value="ACAD10_11_N-like"/>
    <property type="match status" value="1"/>
</dbReference>
<dbReference type="EMBL" id="JACGZW010000004">
    <property type="protein sequence ID" value="MBB1154453.1"/>
    <property type="molecule type" value="Genomic_DNA"/>
</dbReference>
<name>A0A7W3ZB68_9PSEU</name>
<evidence type="ECO:0000313" key="2">
    <source>
        <dbReference type="EMBL" id="MBB1154453.1"/>
    </source>
</evidence>